<accession>A0A6A6ZCU1</accession>
<dbReference type="Proteomes" id="UP000799424">
    <property type="component" value="Unassembled WGS sequence"/>
</dbReference>
<keyword evidence="3" id="KW-1185">Reference proteome</keyword>
<protein>
    <submittedName>
        <fullName evidence="2">Uncharacterized protein</fullName>
    </submittedName>
</protein>
<dbReference type="OrthoDB" id="10582154at2759"/>
<name>A0A6A6ZCU1_9PLEO</name>
<sequence>MSHMGDRVYTPQGQRKYIGLHNELLDRPWTAKKRRGSVTDRAVEDFRVAEVTGITPDRITPLNPSLLGDVDVMARMFRQVCGRQESIARFTEDSLLPDDSELKFAKKQVQAAKEEVANILSSCLLSLSKVTETTYQWADKVVELTLNRDNWWEGYNILSAGTSRELQDDLIERALKTSPPKDAAQYSQYLVRCLKSALVGSRLSTTRKCAFVRRAYIELWRLTRMAHGSRHAWTYCTMLCLEVFLAHPQHIPLTAKDLFRGDDVASILAEIVGDLKSSSTQVLSDGEKVITQVNLAAFARDLRGAMDDYPCVQDDCGHKSLHDVYNTILQEARREVRHRVYFALGDRLPAELTEMIVEAAVVAEQVDKILLSTALDFEGNNNLSCTNWENDDDDEAERFGLNCEKSRWNADSNREWDMGSVLSAHDGDSDADYGSDDPMPRTRPIPPWDVYTDLSTDLSAGEAQDLIDDNERHLAEEGLADTGDQNRTDGNEVDEE</sequence>
<feature type="region of interest" description="Disordered" evidence="1">
    <location>
        <begin position="420"/>
        <end position="496"/>
    </location>
</feature>
<dbReference type="AlphaFoldDB" id="A0A6A6ZCU1"/>
<evidence type="ECO:0000256" key="1">
    <source>
        <dbReference type="SAM" id="MobiDB-lite"/>
    </source>
</evidence>
<evidence type="ECO:0000313" key="2">
    <source>
        <dbReference type="EMBL" id="KAF2818850.1"/>
    </source>
</evidence>
<dbReference type="EMBL" id="MU006248">
    <property type="protein sequence ID" value="KAF2818850.1"/>
    <property type="molecule type" value="Genomic_DNA"/>
</dbReference>
<gene>
    <name evidence="2" type="ORF">CC86DRAFT_388547</name>
</gene>
<proteinExistence type="predicted"/>
<organism evidence="2 3">
    <name type="scientific">Ophiobolus disseminans</name>
    <dbReference type="NCBI Taxonomy" id="1469910"/>
    <lineage>
        <taxon>Eukaryota</taxon>
        <taxon>Fungi</taxon>
        <taxon>Dikarya</taxon>
        <taxon>Ascomycota</taxon>
        <taxon>Pezizomycotina</taxon>
        <taxon>Dothideomycetes</taxon>
        <taxon>Pleosporomycetidae</taxon>
        <taxon>Pleosporales</taxon>
        <taxon>Pleosporineae</taxon>
        <taxon>Phaeosphaeriaceae</taxon>
        <taxon>Ophiobolus</taxon>
    </lineage>
</organism>
<reference evidence="2" key="1">
    <citation type="journal article" date="2020" name="Stud. Mycol.">
        <title>101 Dothideomycetes genomes: a test case for predicting lifestyles and emergence of pathogens.</title>
        <authorList>
            <person name="Haridas S."/>
            <person name="Albert R."/>
            <person name="Binder M."/>
            <person name="Bloem J."/>
            <person name="Labutti K."/>
            <person name="Salamov A."/>
            <person name="Andreopoulos B."/>
            <person name="Baker S."/>
            <person name="Barry K."/>
            <person name="Bills G."/>
            <person name="Bluhm B."/>
            <person name="Cannon C."/>
            <person name="Castanera R."/>
            <person name="Culley D."/>
            <person name="Daum C."/>
            <person name="Ezra D."/>
            <person name="Gonzalez J."/>
            <person name="Henrissat B."/>
            <person name="Kuo A."/>
            <person name="Liang C."/>
            <person name="Lipzen A."/>
            <person name="Lutzoni F."/>
            <person name="Magnuson J."/>
            <person name="Mondo S."/>
            <person name="Nolan M."/>
            <person name="Ohm R."/>
            <person name="Pangilinan J."/>
            <person name="Park H.-J."/>
            <person name="Ramirez L."/>
            <person name="Alfaro M."/>
            <person name="Sun H."/>
            <person name="Tritt A."/>
            <person name="Yoshinaga Y."/>
            <person name="Zwiers L.-H."/>
            <person name="Turgeon B."/>
            <person name="Goodwin S."/>
            <person name="Spatafora J."/>
            <person name="Crous P."/>
            <person name="Grigoriev I."/>
        </authorList>
    </citation>
    <scope>NUCLEOTIDE SEQUENCE</scope>
    <source>
        <strain evidence="2">CBS 113818</strain>
    </source>
</reference>
<evidence type="ECO:0000313" key="3">
    <source>
        <dbReference type="Proteomes" id="UP000799424"/>
    </source>
</evidence>